<dbReference type="InterPro" id="IPR003661">
    <property type="entry name" value="HisK_dim/P_dom"/>
</dbReference>
<accession>A0ABN6QA92</accession>
<evidence type="ECO:0000256" key="4">
    <source>
        <dbReference type="ARBA" id="ARBA00022553"/>
    </source>
</evidence>
<organism evidence="12 13">
    <name type="scientific">Nostoc cf. commune SO-36</name>
    <dbReference type="NCBI Taxonomy" id="449208"/>
    <lineage>
        <taxon>Bacteria</taxon>
        <taxon>Bacillati</taxon>
        <taxon>Cyanobacteriota</taxon>
        <taxon>Cyanophyceae</taxon>
        <taxon>Nostocales</taxon>
        <taxon>Nostocaceae</taxon>
        <taxon>Nostoc</taxon>
    </lineage>
</organism>
<dbReference type="CDD" id="cd06225">
    <property type="entry name" value="HAMP"/>
    <property type="match status" value="1"/>
</dbReference>
<evidence type="ECO:0000256" key="9">
    <source>
        <dbReference type="SAM" id="Phobius"/>
    </source>
</evidence>
<keyword evidence="7" id="KW-0902">Two-component regulatory system</keyword>
<feature type="coiled-coil region" evidence="8">
    <location>
        <begin position="302"/>
        <end position="361"/>
    </location>
</feature>
<dbReference type="InterPro" id="IPR003660">
    <property type="entry name" value="HAMP_dom"/>
</dbReference>
<dbReference type="InterPro" id="IPR005467">
    <property type="entry name" value="His_kinase_dom"/>
</dbReference>
<dbReference type="PANTHER" id="PTHR43065">
    <property type="entry name" value="SENSOR HISTIDINE KINASE"/>
    <property type="match status" value="1"/>
</dbReference>
<name>A0ABN6QA92_NOSCO</name>
<proteinExistence type="predicted"/>
<keyword evidence="9" id="KW-1133">Transmembrane helix</keyword>
<comment type="catalytic activity">
    <reaction evidence="1">
        <text>ATP + protein L-histidine = ADP + protein N-phospho-L-histidine.</text>
        <dbReference type="EC" id="2.7.13.3"/>
    </reaction>
</comment>
<evidence type="ECO:0000256" key="3">
    <source>
        <dbReference type="ARBA" id="ARBA00012438"/>
    </source>
</evidence>
<dbReference type="Gene3D" id="1.10.287.130">
    <property type="match status" value="1"/>
</dbReference>
<keyword evidence="6" id="KW-0418">Kinase</keyword>
<dbReference type="PROSITE" id="PS50885">
    <property type="entry name" value="HAMP"/>
    <property type="match status" value="1"/>
</dbReference>
<dbReference type="SMART" id="SM00387">
    <property type="entry name" value="HATPase_c"/>
    <property type="match status" value="1"/>
</dbReference>
<dbReference type="Gene3D" id="6.10.340.10">
    <property type="match status" value="1"/>
</dbReference>
<dbReference type="EMBL" id="AP025732">
    <property type="protein sequence ID" value="BDI20123.1"/>
    <property type="molecule type" value="Genomic_DNA"/>
</dbReference>
<gene>
    <name evidence="12" type="ORF">ANSO36C_59250</name>
</gene>
<keyword evidence="8" id="KW-0175">Coiled coil</keyword>
<dbReference type="SUPFAM" id="SSF158472">
    <property type="entry name" value="HAMP domain-like"/>
    <property type="match status" value="1"/>
</dbReference>
<evidence type="ECO:0000256" key="2">
    <source>
        <dbReference type="ARBA" id="ARBA00004370"/>
    </source>
</evidence>
<reference evidence="12" key="1">
    <citation type="submission" date="2022-04" db="EMBL/GenBank/DDBJ databases">
        <title>Complete genome sequence of a cyanobacterium, Nostoc sp. SO-36, isolated in Antarctica.</title>
        <authorList>
            <person name="Kanesaki Y."/>
            <person name="Effendi D."/>
            <person name="Sakamoto T."/>
            <person name="Ohtani S."/>
            <person name="Awai K."/>
        </authorList>
    </citation>
    <scope>NUCLEOTIDE SEQUENCE</scope>
    <source>
        <strain evidence="12">SO-36</strain>
    </source>
</reference>
<dbReference type="RefSeq" id="WP_251957595.1">
    <property type="nucleotide sequence ID" value="NZ_AP025732.1"/>
</dbReference>
<dbReference type="InterPro" id="IPR036890">
    <property type="entry name" value="HATPase_C_sf"/>
</dbReference>
<dbReference type="InterPro" id="IPR003594">
    <property type="entry name" value="HATPase_dom"/>
</dbReference>
<evidence type="ECO:0000256" key="7">
    <source>
        <dbReference type="ARBA" id="ARBA00023012"/>
    </source>
</evidence>
<evidence type="ECO:0000256" key="8">
    <source>
        <dbReference type="SAM" id="Coils"/>
    </source>
</evidence>
<keyword evidence="5" id="KW-0808">Transferase</keyword>
<evidence type="ECO:0000313" key="12">
    <source>
        <dbReference type="EMBL" id="BDI20123.1"/>
    </source>
</evidence>
<dbReference type="SMART" id="SM00388">
    <property type="entry name" value="HisKA"/>
    <property type="match status" value="1"/>
</dbReference>
<dbReference type="PANTHER" id="PTHR43065:SF50">
    <property type="entry name" value="HISTIDINE KINASE"/>
    <property type="match status" value="1"/>
</dbReference>
<evidence type="ECO:0000259" key="10">
    <source>
        <dbReference type="PROSITE" id="PS50109"/>
    </source>
</evidence>
<feature type="transmembrane region" description="Helical" evidence="9">
    <location>
        <begin position="31"/>
        <end position="51"/>
    </location>
</feature>
<feature type="domain" description="Histidine kinase" evidence="10">
    <location>
        <begin position="370"/>
        <end position="616"/>
    </location>
</feature>
<evidence type="ECO:0000259" key="11">
    <source>
        <dbReference type="PROSITE" id="PS50885"/>
    </source>
</evidence>
<dbReference type="PRINTS" id="PR00344">
    <property type="entry name" value="BCTRLSENSOR"/>
</dbReference>
<dbReference type="InterPro" id="IPR004358">
    <property type="entry name" value="Sig_transdc_His_kin-like_C"/>
</dbReference>
<dbReference type="Proteomes" id="UP001055453">
    <property type="component" value="Chromosome"/>
</dbReference>
<feature type="transmembrane region" description="Helical" evidence="9">
    <location>
        <begin position="229"/>
        <end position="247"/>
    </location>
</feature>
<dbReference type="Pfam" id="PF02518">
    <property type="entry name" value="HATPase_c"/>
    <property type="match status" value="1"/>
</dbReference>
<dbReference type="InterPro" id="IPR036097">
    <property type="entry name" value="HisK_dim/P_sf"/>
</dbReference>
<dbReference type="SMART" id="SM00304">
    <property type="entry name" value="HAMP"/>
    <property type="match status" value="1"/>
</dbReference>
<keyword evidence="9" id="KW-0812">Transmembrane</keyword>
<keyword evidence="13" id="KW-1185">Reference proteome</keyword>
<dbReference type="CDD" id="cd00082">
    <property type="entry name" value="HisKA"/>
    <property type="match status" value="1"/>
</dbReference>
<dbReference type="SUPFAM" id="SSF55874">
    <property type="entry name" value="ATPase domain of HSP90 chaperone/DNA topoisomerase II/histidine kinase"/>
    <property type="match status" value="1"/>
</dbReference>
<evidence type="ECO:0000256" key="1">
    <source>
        <dbReference type="ARBA" id="ARBA00000085"/>
    </source>
</evidence>
<protein>
    <recommendedName>
        <fullName evidence="3">histidine kinase</fullName>
        <ecNumber evidence="3">2.7.13.3</ecNumber>
    </recommendedName>
</protein>
<dbReference type="Gene3D" id="3.30.565.10">
    <property type="entry name" value="Histidine kinase-like ATPase, C-terminal domain"/>
    <property type="match status" value="1"/>
</dbReference>
<dbReference type="PROSITE" id="PS50109">
    <property type="entry name" value="HIS_KIN"/>
    <property type="match status" value="1"/>
</dbReference>
<dbReference type="SUPFAM" id="SSF47384">
    <property type="entry name" value="Homodimeric domain of signal transducing histidine kinase"/>
    <property type="match status" value="1"/>
</dbReference>
<dbReference type="Pfam" id="PF00672">
    <property type="entry name" value="HAMP"/>
    <property type="match status" value="1"/>
</dbReference>
<evidence type="ECO:0000256" key="5">
    <source>
        <dbReference type="ARBA" id="ARBA00022679"/>
    </source>
</evidence>
<evidence type="ECO:0000313" key="13">
    <source>
        <dbReference type="Proteomes" id="UP001055453"/>
    </source>
</evidence>
<evidence type="ECO:0000256" key="6">
    <source>
        <dbReference type="ARBA" id="ARBA00022777"/>
    </source>
</evidence>
<keyword evidence="9" id="KW-0472">Membrane</keyword>
<sequence length="618" mass="70668">MIAANKYSAKKIFILFSSFSNNWNIAKKISYGYTLAVSIAFIGTTSGLLLAHHYEKLSQQQLDLTYQQQSLLKDLENSIIRVRLHPQRLVTVLENSIWLEFEKNRFIDEMGQVNQQLSKLETFTNNYAHNSRIKNIDLLILLNNYKKNTKSYNRIVRDFWQQIDPNKFPAKKTISDQEELLNFIKKEVNISVEFEKLSDELIRLIGYAEIQKKQAKTSFDNAQQLRIKVIVGSMLLSAAIAAILSIYTSRLIARPLQIVTSVARKITEESNFELRANVASNDEVGTLATSLNQLVEWVGDYTQELKLAHQSLEQRVEERTQELEVARQNLEQRVEERTQELQKTLQNLKEAQGQLIQTEKMSSLGQMVAGIAHEINNPVNFIYGNIQCINDYTDDLLNLVSLYQQEYPNSLWSIDEKIEEIDLNFINKDLPNLLSSMKLGAERIREIVLSLRNFSRLDEADMKEVDIHEGIDNTLLILNHRLQQEIEVIKKYGDLPLLECYPAQLNQVFMNLLNNAIDALLDQKAHSGKKKQIIIDTSNIDDIYIKVGIRDNGPGISPEIKNKLFDPFFTTKPVGKGTGLGLSVCYQIIDKHKGKIELVPELQGGAEFAIILPKTQTN</sequence>
<feature type="domain" description="HAMP" evidence="11">
    <location>
        <begin position="250"/>
        <end position="303"/>
    </location>
</feature>
<comment type="subcellular location">
    <subcellularLocation>
        <location evidence="2">Membrane</location>
    </subcellularLocation>
</comment>
<dbReference type="EC" id="2.7.13.3" evidence="3"/>
<keyword evidence="4" id="KW-0597">Phosphoprotein</keyword>